<dbReference type="RefSeq" id="WP_007190721.1">
    <property type="nucleotide sequence ID" value="NZ_AOLS01000123.1"/>
</dbReference>
<keyword evidence="2" id="KW-1185">Reference proteome</keyword>
<evidence type="ECO:0000313" key="1">
    <source>
        <dbReference type="EMBL" id="EMA09774.1"/>
    </source>
</evidence>
<sequence>MAVYFPDEGFEPENPEDDEALWRYIDFTQFISILETENLWFSAASEFTDQWEGGLTEHQVEQIADDIPSFIENGTNSVRQLYDALRATTYISCWHHRDEETAAMWELYNDRGKEVAIKTTVGNLRRALRWSDDMVMGCVEYKDYNSGGDLFPVTRNSPFFHKRLSFEHESEFRVVKSEFNLPERVGMEEGLREIVAEKGGAGRPIGVNQETLIDEVVVSPVVGGWMGELVKDVLETYEMEDTEVSDSKLGDNPFSLDKE</sequence>
<evidence type="ECO:0008006" key="3">
    <source>
        <dbReference type="Google" id="ProtNLM"/>
    </source>
</evidence>
<evidence type="ECO:0000313" key="2">
    <source>
        <dbReference type="Proteomes" id="UP000011687"/>
    </source>
</evidence>
<name>M0JP71_9EURY</name>
<accession>M0JP71</accession>
<dbReference type="EMBL" id="AOLS01000123">
    <property type="protein sequence ID" value="EMA09774.1"/>
    <property type="molecule type" value="Genomic_DNA"/>
</dbReference>
<organism evidence="1 2">
    <name type="scientific">Haloarcula marismortui ATCC 33799</name>
    <dbReference type="NCBI Taxonomy" id="662475"/>
    <lineage>
        <taxon>Archaea</taxon>
        <taxon>Methanobacteriati</taxon>
        <taxon>Methanobacteriota</taxon>
        <taxon>Stenosarchaea group</taxon>
        <taxon>Halobacteria</taxon>
        <taxon>Halobacteriales</taxon>
        <taxon>Haloarculaceae</taxon>
        <taxon>Haloarcula</taxon>
    </lineage>
</organism>
<comment type="caution">
    <text evidence="1">The sequence shown here is derived from an EMBL/GenBank/DDBJ whole genome shotgun (WGS) entry which is preliminary data.</text>
</comment>
<reference evidence="1 2" key="1">
    <citation type="journal article" date="2014" name="PLoS Genet.">
        <title>Phylogenetically driven sequencing of extremely halophilic archaea reveals strategies for static and dynamic osmo-response.</title>
        <authorList>
            <person name="Becker E.A."/>
            <person name="Seitzer P.M."/>
            <person name="Tritt A."/>
            <person name="Larsen D."/>
            <person name="Krusor M."/>
            <person name="Yao A.I."/>
            <person name="Wu D."/>
            <person name="Madern D."/>
            <person name="Eisen J.A."/>
            <person name="Darling A.E."/>
            <person name="Facciotti M.T."/>
        </authorList>
    </citation>
    <scope>NUCLEOTIDE SEQUENCE [LARGE SCALE GENOMIC DNA]</scope>
    <source>
        <strain evidence="1 2">ATCC 33799</strain>
    </source>
</reference>
<protein>
    <recommendedName>
        <fullName evidence="3">DUF2971 domain-containing protein</fullName>
    </recommendedName>
</protein>
<gene>
    <name evidence="1" type="ORF">C435_21190</name>
</gene>
<dbReference type="AlphaFoldDB" id="M0JP71"/>
<dbReference type="Proteomes" id="UP000011687">
    <property type="component" value="Unassembled WGS sequence"/>
</dbReference>
<proteinExistence type="predicted"/>